<dbReference type="InterPro" id="IPR000014">
    <property type="entry name" value="PAS"/>
</dbReference>
<evidence type="ECO:0000313" key="3">
    <source>
        <dbReference type="Proteomes" id="UP001499884"/>
    </source>
</evidence>
<dbReference type="CDD" id="cd00130">
    <property type="entry name" value="PAS"/>
    <property type="match status" value="1"/>
</dbReference>
<protein>
    <recommendedName>
        <fullName evidence="1">PAS domain-containing protein</fullName>
    </recommendedName>
</protein>
<feature type="domain" description="PAS" evidence="1">
    <location>
        <begin position="23"/>
        <end position="53"/>
    </location>
</feature>
<proteinExistence type="predicted"/>
<accession>A0ABP7G4I0</accession>
<dbReference type="Pfam" id="PF08448">
    <property type="entry name" value="PAS_4"/>
    <property type="match status" value="1"/>
</dbReference>
<name>A0ABP7G4I0_9ACTN</name>
<dbReference type="InterPro" id="IPR013656">
    <property type="entry name" value="PAS_4"/>
</dbReference>
<organism evidence="2 3">
    <name type="scientific">Streptomyces tremellae</name>
    <dbReference type="NCBI Taxonomy" id="1124239"/>
    <lineage>
        <taxon>Bacteria</taxon>
        <taxon>Bacillati</taxon>
        <taxon>Actinomycetota</taxon>
        <taxon>Actinomycetes</taxon>
        <taxon>Kitasatosporales</taxon>
        <taxon>Streptomycetaceae</taxon>
        <taxon>Streptomyces</taxon>
    </lineage>
</organism>
<dbReference type="Gene3D" id="3.30.450.20">
    <property type="entry name" value="PAS domain"/>
    <property type="match status" value="1"/>
</dbReference>
<reference evidence="3" key="1">
    <citation type="journal article" date="2019" name="Int. J. Syst. Evol. Microbiol.">
        <title>The Global Catalogue of Microorganisms (GCM) 10K type strain sequencing project: providing services to taxonomists for standard genome sequencing and annotation.</title>
        <authorList>
            <consortium name="The Broad Institute Genomics Platform"/>
            <consortium name="The Broad Institute Genome Sequencing Center for Infectious Disease"/>
            <person name="Wu L."/>
            <person name="Ma J."/>
        </authorList>
    </citation>
    <scope>NUCLEOTIDE SEQUENCE [LARGE SCALE GENOMIC DNA]</scope>
    <source>
        <strain evidence="3">JCM 30846</strain>
    </source>
</reference>
<sequence length="226" mass="23544">MDSGFPPGLSRQVAAAGRIPLAVAVVDRDGLVSHWSTGARRLFGHADDEARGRRADDLMPVGGALAEEEAGIAHGFDGGHGAAAPTAGRATACASDGARTDVLWWAYPLAGAADRVLAERAGHLVLAADTRGLARGGSARLAHGARVMPGFARPGRFRGAHRLGAQLPYILPAMARADAVRLAERVLELGYPVLEFSRCEQVPVTPVRYLPHAPRRTPCGSPAATG</sequence>
<dbReference type="RefSeq" id="WP_345654179.1">
    <property type="nucleotide sequence ID" value="NZ_BAABEP010000069.1"/>
</dbReference>
<dbReference type="PROSITE" id="PS50112">
    <property type="entry name" value="PAS"/>
    <property type="match status" value="1"/>
</dbReference>
<gene>
    <name evidence="2" type="ORF">GCM10023082_59000</name>
</gene>
<evidence type="ECO:0000313" key="2">
    <source>
        <dbReference type="EMBL" id="GAA3756091.1"/>
    </source>
</evidence>
<evidence type="ECO:0000259" key="1">
    <source>
        <dbReference type="PROSITE" id="PS50112"/>
    </source>
</evidence>
<comment type="caution">
    <text evidence="2">The sequence shown here is derived from an EMBL/GenBank/DDBJ whole genome shotgun (WGS) entry which is preliminary data.</text>
</comment>
<dbReference type="EMBL" id="BAABEP010000069">
    <property type="protein sequence ID" value="GAA3756091.1"/>
    <property type="molecule type" value="Genomic_DNA"/>
</dbReference>
<keyword evidence="3" id="KW-1185">Reference proteome</keyword>
<dbReference type="InterPro" id="IPR035965">
    <property type="entry name" value="PAS-like_dom_sf"/>
</dbReference>
<dbReference type="Proteomes" id="UP001499884">
    <property type="component" value="Unassembled WGS sequence"/>
</dbReference>
<dbReference type="SUPFAM" id="SSF55785">
    <property type="entry name" value="PYP-like sensor domain (PAS domain)"/>
    <property type="match status" value="1"/>
</dbReference>